<name>A0A398CE27_9BACL</name>
<accession>A0A398CE27</accession>
<dbReference type="Gene3D" id="1.20.5.3310">
    <property type="match status" value="1"/>
</dbReference>
<comment type="function">
    <text evidence="9">Part of the twin-arginine translocation (Tat) system that transports large folded proteins containing a characteristic twin-arginine motif in their signal peptide across membranes. TatA could form the protein-conducting channel of the Tat system.</text>
</comment>
<protein>
    <recommendedName>
        <fullName evidence="9">Sec-independent protein translocase protein TatA</fullName>
    </recommendedName>
</protein>
<evidence type="ECO:0000256" key="3">
    <source>
        <dbReference type="ARBA" id="ARBA00022475"/>
    </source>
</evidence>
<keyword evidence="2 9" id="KW-0813">Transport</keyword>
<feature type="compositionally biased region" description="Basic and acidic residues" evidence="10">
    <location>
        <begin position="51"/>
        <end position="60"/>
    </location>
</feature>
<organism evidence="11 12">
    <name type="scientific">Cohnella faecalis</name>
    <dbReference type="NCBI Taxonomy" id="2315694"/>
    <lineage>
        <taxon>Bacteria</taxon>
        <taxon>Bacillati</taxon>
        <taxon>Bacillota</taxon>
        <taxon>Bacilli</taxon>
        <taxon>Bacillales</taxon>
        <taxon>Paenibacillaceae</taxon>
        <taxon>Cohnella</taxon>
    </lineage>
</organism>
<dbReference type="GO" id="GO:0043953">
    <property type="term" value="P:protein transport by the Tat complex"/>
    <property type="evidence" value="ECO:0007669"/>
    <property type="project" value="UniProtKB-UniRule"/>
</dbReference>
<feature type="transmembrane region" description="Helical" evidence="9">
    <location>
        <begin position="6"/>
        <end position="25"/>
    </location>
</feature>
<keyword evidence="7 9" id="KW-0811">Translocation</keyword>
<dbReference type="InterPro" id="IPR003369">
    <property type="entry name" value="TatA/B/E"/>
</dbReference>
<keyword evidence="3 9" id="KW-1003">Cell membrane</keyword>
<dbReference type="GO" id="GO:0033281">
    <property type="term" value="C:TAT protein transport complex"/>
    <property type="evidence" value="ECO:0007669"/>
    <property type="project" value="UniProtKB-UniRule"/>
</dbReference>
<dbReference type="HAMAP" id="MF_00236">
    <property type="entry name" value="TatA_E"/>
    <property type="match status" value="1"/>
</dbReference>
<dbReference type="OrthoDB" id="9800908at2"/>
<keyword evidence="12" id="KW-1185">Reference proteome</keyword>
<evidence type="ECO:0000256" key="6">
    <source>
        <dbReference type="ARBA" id="ARBA00022989"/>
    </source>
</evidence>
<dbReference type="NCBIfam" id="TIGR01411">
    <property type="entry name" value="tatAE"/>
    <property type="match status" value="1"/>
</dbReference>
<reference evidence="11 12" key="1">
    <citation type="submission" date="2018-09" db="EMBL/GenBank/DDBJ databases">
        <title>Cohnella cavernae sp. nov., isolated from a karst cave.</title>
        <authorList>
            <person name="Zhu H."/>
        </authorList>
    </citation>
    <scope>NUCLEOTIDE SEQUENCE [LARGE SCALE GENOMIC DNA]</scope>
    <source>
        <strain evidence="11 12">K2E09-144</strain>
    </source>
</reference>
<comment type="caution">
    <text evidence="11">The sequence shown here is derived from an EMBL/GenBank/DDBJ whole genome shotgun (WGS) entry which is preliminary data.</text>
</comment>
<dbReference type="RefSeq" id="WP_119152023.1">
    <property type="nucleotide sequence ID" value="NZ_JBHSOV010000021.1"/>
</dbReference>
<comment type="subcellular location">
    <subcellularLocation>
        <location evidence="1 9">Cell membrane</location>
        <topology evidence="1 9">Single-pass membrane protein</topology>
    </subcellularLocation>
</comment>
<comment type="similarity">
    <text evidence="9">Belongs to the TatA/E family.</text>
</comment>
<dbReference type="NCBIfam" id="NF011430">
    <property type="entry name" value="PRK14861.1"/>
    <property type="match status" value="1"/>
</dbReference>
<evidence type="ECO:0000256" key="2">
    <source>
        <dbReference type="ARBA" id="ARBA00022448"/>
    </source>
</evidence>
<dbReference type="InterPro" id="IPR006312">
    <property type="entry name" value="TatA/E"/>
</dbReference>
<dbReference type="EMBL" id="QXJM01000042">
    <property type="protein sequence ID" value="RIE00963.1"/>
    <property type="molecule type" value="Genomic_DNA"/>
</dbReference>
<dbReference type="GO" id="GO:0008320">
    <property type="term" value="F:protein transmembrane transporter activity"/>
    <property type="evidence" value="ECO:0007669"/>
    <property type="project" value="UniProtKB-UniRule"/>
</dbReference>
<evidence type="ECO:0000256" key="5">
    <source>
        <dbReference type="ARBA" id="ARBA00022927"/>
    </source>
</evidence>
<evidence type="ECO:0000313" key="11">
    <source>
        <dbReference type="EMBL" id="RIE00963.1"/>
    </source>
</evidence>
<gene>
    <name evidence="9 11" type="primary">tatA</name>
    <name evidence="11" type="ORF">D3H35_25730</name>
</gene>
<dbReference type="AlphaFoldDB" id="A0A398CE27"/>
<sequence length="78" mass="8572">MSGIGASGIILLVLIALLLFGPNKLPELGKAFGRTLREFKKGANDLMDEQPSDRNARRVEVSPQAENETPKAERRLPE</sequence>
<evidence type="ECO:0000256" key="1">
    <source>
        <dbReference type="ARBA" id="ARBA00004162"/>
    </source>
</evidence>
<keyword evidence="4 9" id="KW-0812">Transmembrane</keyword>
<evidence type="ECO:0000313" key="12">
    <source>
        <dbReference type="Proteomes" id="UP000266340"/>
    </source>
</evidence>
<proteinExistence type="inferred from homology"/>
<evidence type="ECO:0000256" key="9">
    <source>
        <dbReference type="HAMAP-Rule" id="MF_00236"/>
    </source>
</evidence>
<keyword evidence="5 9" id="KW-0653">Protein transport</keyword>
<comment type="subunit">
    <text evidence="9">Forms a complex with TatC.</text>
</comment>
<evidence type="ECO:0000256" key="7">
    <source>
        <dbReference type="ARBA" id="ARBA00023010"/>
    </source>
</evidence>
<dbReference type="PANTHER" id="PTHR42982">
    <property type="entry name" value="SEC-INDEPENDENT PROTEIN TRANSLOCASE PROTEIN TATA"/>
    <property type="match status" value="1"/>
</dbReference>
<dbReference type="Proteomes" id="UP000266340">
    <property type="component" value="Unassembled WGS sequence"/>
</dbReference>
<evidence type="ECO:0000256" key="4">
    <source>
        <dbReference type="ARBA" id="ARBA00022692"/>
    </source>
</evidence>
<keyword evidence="6 9" id="KW-1133">Transmembrane helix</keyword>
<dbReference type="Pfam" id="PF02416">
    <property type="entry name" value="TatA_B_E"/>
    <property type="match status" value="1"/>
</dbReference>
<keyword evidence="8 9" id="KW-0472">Membrane</keyword>
<feature type="compositionally biased region" description="Basic and acidic residues" evidence="10">
    <location>
        <begin position="68"/>
        <end position="78"/>
    </location>
</feature>
<feature type="region of interest" description="Disordered" evidence="10">
    <location>
        <begin position="43"/>
        <end position="78"/>
    </location>
</feature>
<dbReference type="PANTHER" id="PTHR42982:SF1">
    <property type="entry name" value="SEC-INDEPENDENT PROTEIN TRANSLOCASE PROTEIN TATA"/>
    <property type="match status" value="1"/>
</dbReference>
<evidence type="ECO:0000256" key="8">
    <source>
        <dbReference type="ARBA" id="ARBA00023136"/>
    </source>
</evidence>
<evidence type="ECO:0000256" key="10">
    <source>
        <dbReference type="SAM" id="MobiDB-lite"/>
    </source>
</evidence>